<dbReference type="OrthoDB" id="2710910at2759"/>
<dbReference type="Proteomes" id="UP000807769">
    <property type="component" value="Unassembled WGS sequence"/>
</dbReference>
<proteinExistence type="predicted"/>
<evidence type="ECO:0000313" key="1">
    <source>
        <dbReference type="EMBL" id="KAG1822019.1"/>
    </source>
</evidence>
<dbReference type="AlphaFoldDB" id="A0A9P7EHK1"/>
<comment type="caution">
    <text evidence="1">The sequence shown here is derived from an EMBL/GenBank/DDBJ whole genome shotgun (WGS) entry which is preliminary data.</text>
</comment>
<reference evidence="1" key="1">
    <citation type="journal article" date="2020" name="New Phytol.">
        <title>Comparative genomics reveals dynamic genome evolution in host specialist ectomycorrhizal fungi.</title>
        <authorList>
            <person name="Lofgren L.A."/>
            <person name="Nguyen N.H."/>
            <person name="Vilgalys R."/>
            <person name="Ruytinx J."/>
            <person name="Liao H.L."/>
            <person name="Branco S."/>
            <person name="Kuo A."/>
            <person name="LaButti K."/>
            <person name="Lipzen A."/>
            <person name="Andreopoulos W."/>
            <person name="Pangilinan J."/>
            <person name="Riley R."/>
            <person name="Hundley H."/>
            <person name="Na H."/>
            <person name="Barry K."/>
            <person name="Grigoriev I.V."/>
            <person name="Stajich J.E."/>
            <person name="Kennedy P.G."/>
        </authorList>
    </citation>
    <scope>NUCLEOTIDE SEQUENCE</scope>
    <source>
        <strain evidence="1">MN1</strain>
    </source>
</reference>
<protein>
    <submittedName>
        <fullName evidence="1">Uncharacterized protein</fullName>
    </submittedName>
</protein>
<organism evidence="1 2">
    <name type="scientific">Suillus subaureus</name>
    <dbReference type="NCBI Taxonomy" id="48587"/>
    <lineage>
        <taxon>Eukaryota</taxon>
        <taxon>Fungi</taxon>
        <taxon>Dikarya</taxon>
        <taxon>Basidiomycota</taxon>
        <taxon>Agaricomycotina</taxon>
        <taxon>Agaricomycetes</taxon>
        <taxon>Agaricomycetidae</taxon>
        <taxon>Boletales</taxon>
        <taxon>Suillineae</taxon>
        <taxon>Suillaceae</taxon>
        <taxon>Suillus</taxon>
    </lineage>
</organism>
<accession>A0A9P7EHK1</accession>
<name>A0A9P7EHK1_9AGAM</name>
<dbReference type="RefSeq" id="XP_041196759.1">
    <property type="nucleotide sequence ID" value="XM_041344389.1"/>
</dbReference>
<dbReference type="GeneID" id="64638405"/>
<keyword evidence="2" id="KW-1185">Reference proteome</keyword>
<gene>
    <name evidence="1" type="ORF">BJ212DRAFT_936730</name>
</gene>
<dbReference type="EMBL" id="JABBWG010000006">
    <property type="protein sequence ID" value="KAG1822019.1"/>
    <property type="molecule type" value="Genomic_DNA"/>
</dbReference>
<sequence>MCSGAYNGVCSASFGPSEPKQDSMLSREWSVCSISVRHTSKIARQFVQNFVVEFINIDVLLKTGFSVFEDMWWEEEVNGIVEVGSRCYECDILSISGAVFSDAIYECRQLQPSICGSSMLRIAVLRLKIRMPGHSADDFTDAAKVVVSPAPLTTGPACRKSPNPTNGIPIYSVFSRRSVGTWHQLPLTPACASTMPPSDGLSLFDVYVALS</sequence>
<evidence type="ECO:0000313" key="2">
    <source>
        <dbReference type="Proteomes" id="UP000807769"/>
    </source>
</evidence>